<name>A0ABX2NA57_9FIRM</name>
<feature type="transmembrane region" description="Helical" evidence="14">
    <location>
        <begin position="477"/>
        <end position="497"/>
    </location>
</feature>
<gene>
    <name evidence="14 16" type="primary">mprF</name>
    <name evidence="16" type="ORF">HV819_05275</name>
</gene>
<dbReference type="Proteomes" id="UP000540919">
    <property type="component" value="Unassembled WGS sequence"/>
</dbReference>
<keyword evidence="8 14" id="KW-1133">Transmembrane helix</keyword>
<accession>A0ABX2NA57</accession>
<feature type="transmembrane region" description="Helical" evidence="14">
    <location>
        <begin position="354"/>
        <end position="375"/>
    </location>
</feature>
<evidence type="ECO:0000256" key="9">
    <source>
        <dbReference type="ARBA" id="ARBA00023098"/>
    </source>
</evidence>
<dbReference type="EC" id="2.3.2.3" evidence="3 14"/>
<comment type="function">
    <text evidence="14">Catalyzes the transfer of a lysyl group from L-lysyl-tRNA(Lys) to membrane-bound phosphatidylglycerol (PG), which produces lysylphosphatidylglycerol (LPG), a major component of the bacterial membrane with a positive net charge. LPG synthesis contributes to bacterial virulence as it is involved in the resistance mechanism against cationic antimicrobial peptides (CAMP) produces by the host's immune system (defensins, cathelicidins) and by the competing microorganisms.</text>
</comment>
<dbReference type="PANTHER" id="PTHR34697:SF2">
    <property type="entry name" value="PHOSPHATIDYLGLYCEROL LYSYLTRANSFERASE"/>
    <property type="match status" value="1"/>
</dbReference>
<evidence type="ECO:0000313" key="16">
    <source>
        <dbReference type="EMBL" id="NVF11397.1"/>
    </source>
</evidence>
<feature type="transmembrane region" description="Helical" evidence="14">
    <location>
        <begin position="193"/>
        <end position="216"/>
    </location>
</feature>
<evidence type="ECO:0000313" key="17">
    <source>
        <dbReference type="Proteomes" id="UP000540919"/>
    </source>
</evidence>
<dbReference type="InterPro" id="IPR016181">
    <property type="entry name" value="Acyl_CoA_acyltransferase"/>
</dbReference>
<protein>
    <recommendedName>
        <fullName evidence="4 14">Phosphatidylglycerol lysyltransferase</fullName>
        <ecNumber evidence="3 14">2.3.2.3</ecNumber>
    </recommendedName>
    <alternativeName>
        <fullName evidence="12 14">Lysylphosphatidylglycerol synthase</fullName>
    </alternativeName>
</protein>
<dbReference type="InterPro" id="IPR051211">
    <property type="entry name" value="PG_lysyltransferase"/>
</dbReference>
<dbReference type="NCBIfam" id="NF033480">
    <property type="entry name" value="bifunc_MprF"/>
    <property type="match status" value="1"/>
</dbReference>
<comment type="catalytic activity">
    <reaction evidence="13 14">
        <text>L-lysyl-tRNA(Lys) + a 1,2-diacyl-sn-glycero-3-phospho-(1'-sn-glycerol) = a 1,2-diacyl-sn-glycero-3-phospho-1'-(3'-O-L-lysyl)-sn-glycerol + tRNA(Lys)</text>
        <dbReference type="Rhea" id="RHEA:10668"/>
        <dbReference type="Rhea" id="RHEA-COMP:9696"/>
        <dbReference type="Rhea" id="RHEA-COMP:9697"/>
        <dbReference type="ChEBI" id="CHEBI:64716"/>
        <dbReference type="ChEBI" id="CHEBI:75792"/>
        <dbReference type="ChEBI" id="CHEBI:78442"/>
        <dbReference type="ChEBI" id="CHEBI:78529"/>
        <dbReference type="EC" id="2.3.2.3"/>
    </reaction>
</comment>
<evidence type="ECO:0000256" key="11">
    <source>
        <dbReference type="ARBA" id="ARBA00023251"/>
    </source>
</evidence>
<feature type="transmembrane region" description="Helical" evidence="14">
    <location>
        <begin position="12"/>
        <end position="28"/>
    </location>
</feature>
<evidence type="ECO:0000256" key="4">
    <source>
        <dbReference type="ARBA" id="ARBA00021546"/>
    </source>
</evidence>
<dbReference type="InterPro" id="IPR024320">
    <property type="entry name" value="LPG_synthase_C"/>
</dbReference>
<evidence type="ECO:0000256" key="3">
    <source>
        <dbReference type="ARBA" id="ARBA00012014"/>
    </source>
</evidence>
<dbReference type="SUPFAM" id="SSF55729">
    <property type="entry name" value="Acyl-CoA N-acyltransferases (Nat)"/>
    <property type="match status" value="1"/>
</dbReference>
<feature type="transmembrane region" description="Helical" evidence="14">
    <location>
        <begin position="161"/>
        <end position="181"/>
    </location>
</feature>
<proteinExistence type="inferred from homology"/>
<dbReference type="PANTHER" id="PTHR34697">
    <property type="entry name" value="PHOSPHATIDYLGLYCEROL LYSYLTRANSFERASE"/>
    <property type="match status" value="1"/>
</dbReference>
<feature type="transmembrane region" description="Helical" evidence="14">
    <location>
        <begin position="89"/>
        <end position="110"/>
    </location>
</feature>
<evidence type="ECO:0000256" key="7">
    <source>
        <dbReference type="ARBA" id="ARBA00022692"/>
    </source>
</evidence>
<dbReference type="Pfam" id="PF03706">
    <property type="entry name" value="LPG_synthase_TM"/>
    <property type="match status" value="1"/>
</dbReference>
<feature type="transmembrane region" description="Helical" evidence="14">
    <location>
        <begin position="436"/>
        <end position="457"/>
    </location>
</feature>
<evidence type="ECO:0000259" key="15">
    <source>
        <dbReference type="Pfam" id="PF09924"/>
    </source>
</evidence>
<keyword evidence="5" id="KW-1003">Cell membrane</keyword>
<comment type="subcellular location">
    <subcellularLocation>
        <location evidence="1 14">Cell membrane</location>
        <topology evidence="1 14">Multi-pass membrane protein</topology>
    </subcellularLocation>
</comment>
<dbReference type="EMBL" id="JABVBA010000004">
    <property type="protein sequence ID" value="NVF11397.1"/>
    <property type="molecule type" value="Genomic_DNA"/>
</dbReference>
<feature type="domain" description="Phosphatidylglycerol lysyltransferase C-terminal" evidence="15">
    <location>
        <begin position="523"/>
        <end position="813"/>
    </location>
</feature>
<dbReference type="Pfam" id="PF09924">
    <property type="entry name" value="LPG_synthase_C"/>
    <property type="match status" value="1"/>
</dbReference>
<keyword evidence="7 14" id="KW-0812">Transmembrane</keyword>
<sequence length="834" mass="96547">MNEKFKTLKKVFKNIFFISVLILIVLEFRKISKELSFDEVNNIFRKQSFISLIFMAIYGICANLPQVLYDFVFNKEINSDLDKRYIGETAFTINNFNDVLGLGGLISIGLRKTYYGKGRNSSEMIGKIMKLLVFLPTGLGFFSLLSLISLHFHPNEKLENYYILLIGASLYLLFVLGLSILKKIEFSKSSQISLFLISISEWFGVMSSFVVIGLLMGVKFNIFKLAILVVIANIIGYISMIPGSIGSFDLVILLALSSQGIDEELAFTWILLYRIFYYLLPFLIASGFFIKNLSKVFNIKDEKFIRRLTRNILIIVNSVLMYVFGLFMILAATLPSKAYGSGIIARLNPIKASAIYQFPSILFGFIFIIMARAYISRQKKSNILNPIVLSLVLIYTYLTGYSISTMVYILLMLIIWIFTRKGMYTKQFLYANEDRLVDFILTNTMLIIYVGGILKSGSIIDAYIAKNSDFVVVHFEYNFISIVVSISLIYFVVFIIIKYLQGKKIIIGEDFDRDRFVSLCENKGGSKEAFLAFLNDKYLYWYKKDDEDLACLQFRRVSDKLIVMGDPIGDKTFFFNLLDSFINEADDYGYNIVFYEVSKEITLKLHEYGFNFMKFGECARVDLSSFNLDGKKNKNLRKSINKLNREGYVFEIYEKPHKGKFLQQLKKISDSWLDGKKEKGFSLGFFDRTYLNESDIAVVYDRDRNIIAFANLPYGNIENWMTVDLMRYKKDANPDGLMDFLFINIFNYCKQNDIEYFDLGMAPLYNVGVMRHSFLQEKLVYLIFKFGDFFYSFEGLKSYKDKYATKWDERYLSYSRGSSLFFSALSLMYASNRK</sequence>
<organism evidence="16 17">
    <name type="scientific">Anaerococcus faecalis</name>
    <dbReference type="NCBI Taxonomy" id="2742993"/>
    <lineage>
        <taxon>Bacteria</taxon>
        <taxon>Bacillati</taxon>
        <taxon>Bacillota</taxon>
        <taxon>Tissierellia</taxon>
        <taxon>Tissierellales</taxon>
        <taxon>Peptoniphilaceae</taxon>
        <taxon>Anaerococcus</taxon>
    </lineage>
</organism>
<evidence type="ECO:0000256" key="14">
    <source>
        <dbReference type="RuleBase" id="RU363042"/>
    </source>
</evidence>
<dbReference type="InterPro" id="IPR022791">
    <property type="entry name" value="L-PG_synthase/AglD"/>
</dbReference>
<keyword evidence="10 14" id="KW-0472">Membrane</keyword>
<evidence type="ECO:0000256" key="1">
    <source>
        <dbReference type="ARBA" id="ARBA00004651"/>
    </source>
</evidence>
<evidence type="ECO:0000256" key="13">
    <source>
        <dbReference type="ARBA" id="ARBA00047540"/>
    </source>
</evidence>
<keyword evidence="9 14" id="KW-0443">Lipid metabolism</keyword>
<feature type="transmembrane region" description="Helical" evidence="14">
    <location>
        <begin position="311"/>
        <end position="334"/>
    </location>
</feature>
<dbReference type="RefSeq" id="WP_176269671.1">
    <property type="nucleotide sequence ID" value="NZ_JABVBA010000004.1"/>
</dbReference>
<feature type="transmembrane region" description="Helical" evidence="14">
    <location>
        <begin position="222"/>
        <end position="238"/>
    </location>
</feature>
<feature type="transmembrane region" description="Helical" evidence="14">
    <location>
        <begin position="49"/>
        <end position="69"/>
    </location>
</feature>
<evidence type="ECO:0000256" key="8">
    <source>
        <dbReference type="ARBA" id="ARBA00022989"/>
    </source>
</evidence>
<feature type="transmembrane region" description="Helical" evidence="14">
    <location>
        <begin position="267"/>
        <end position="290"/>
    </location>
</feature>
<evidence type="ECO:0000256" key="5">
    <source>
        <dbReference type="ARBA" id="ARBA00022475"/>
    </source>
</evidence>
<keyword evidence="17" id="KW-1185">Reference proteome</keyword>
<feature type="transmembrane region" description="Helical" evidence="14">
    <location>
        <begin position="131"/>
        <end position="149"/>
    </location>
</feature>
<evidence type="ECO:0000256" key="12">
    <source>
        <dbReference type="ARBA" id="ARBA00031899"/>
    </source>
</evidence>
<keyword evidence="6 14" id="KW-0808">Transferase</keyword>
<evidence type="ECO:0000256" key="6">
    <source>
        <dbReference type="ARBA" id="ARBA00022679"/>
    </source>
</evidence>
<comment type="caution">
    <text evidence="16">The sequence shown here is derived from an EMBL/GenBank/DDBJ whole genome shotgun (WGS) entry which is preliminary data.</text>
</comment>
<feature type="transmembrane region" description="Helical" evidence="14">
    <location>
        <begin position="406"/>
        <end position="424"/>
    </location>
</feature>
<evidence type="ECO:0000256" key="2">
    <source>
        <dbReference type="ARBA" id="ARBA00008627"/>
    </source>
</evidence>
<evidence type="ECO:0000256" key="10">
    <source>
        <dbReference type="ARBA" id="ARBA00023136"/>
    </source>
</evidence>
<reference evidence="16 17" key="1">
    <citation type="submission" date="2020-06" db="EMBL/GenBank/DDBJ databases">
        <title>Anaerococcus sp. nov., isolated form swine feces.</title>
        <authorList>
            <person name="Yu S."/>
        </authorList>
    </citation>
    <scope>NUCLEOTIDE SEQUENCE [LARGE SCALE GENOMIC DNA]</scope>
    <source>
        <strain evidence="16 17">AGMB00486</strain>
    </source>
</reference>
<comment type="similarity">
    <text evidence="2 14">Belongs to the LPG synthase family.</text>
</comment>
<keyword evidence="11 14" id="KW-0046">Antibiotic resistance</keyword>